<reference evidence="1 2" key="1">
    <citation type="submission" date="2018-09" db="EMBL/GenBank/DDBJ databases">
        <title>Alcanivorax profundi sp. nov., isolated from 1000 m-depth seawater of the Mariana Trench.</title>
        <authorList>
            <person name="Liu J."/>
        </authorList>
    </citation>
    <scope>NUCLEOTIDE SEQUENCE [LARGE SCALE GENOMIC DNA]</scope>
    <source>
        <strain evidence="1 2">MTEO17</strain>
    </source>
</reference>
<dbReference type="AlphaFoldDB" id="A0A418Y0C8"/>
<organism evidence="1 2">
    <name type="scientific">Alcanivorax profundi</name>
    <dbReference type="NCBI Taxonomy" id="2338368"/>
    <lineage>
        <taxon>Bacteria</taxon>
        <taxon>Pseudomonadati</taxon>
        <taxon>Pseudomonadota</taxon>
        <taxon>Gammaproteobacteria</taxon>
        <taxon>Oceanospirillales</taxon>
        <taxon>Alcanivoracaceae</taxon>
        <taxon>Alcanivorax</taxon>
    </lineage>
</organism>
<evidence type="ECO:0000313" key="2">
    <source>
        <dbReference type="Proteomes" id="UP000283734"/>
    </source>
</evidence>
<proteinExistence type="predicted"/>
<dbReference type="Proteomes" id="UP000283734">
    <property type="component" value="Unassembled WGS sequence"/>
</dbReference>
<evidence type="ECO:0000313" key="1">
    <source>
        <dbReference type="EMBL" id="RJG18711.1"/>
    </source>
</evidence>
<dbReference type="EMBL" id="QYYA01000002">
    <property type="protein sequence ID" value="RJG18711.1"/>
    <property type="molecule type" value="Genomic_DNA"/>
</dbReference>
<keyword evidence="2" id="KW-1185">Reference proteome</keyword>
<dbReference type="RefSeq" id="WP_022985494.1">
    <property type="nucleotide sequence ID" value="NZ_QYYA01000002.1"/>
</dbReference>
<name>A0A418Y0C8_9GAMM</name>
<accession>A0A418Y0C8</accession>
<gene>
    <name evidence="1" type="ORF">D4A39_09655</name>
</gene>
<comment type="caution">
    <text evidence="1">The sequence shown here is derived from an EMBL/GenBank/DDBJ whole genome shotgun (WGS) entry which is preliminary data.</text>
</comment>
<dbReference type="OrthoDB" id="6199180at2"/>
<sequence length="115" mass="12816">MPLNRPTASELVAAIAAYRQQPDADSRVDDYYGKIIRHLEALLAREATLSPRYQKNEREVIKQSADILGLKDSDAATLAEAFSQGVLPDALQKILSLWLPLAEEKLAIDNPRYPL</sequence>
<protein>
    <submittedName>
        <fullName evidence="1">Uncharacterized protein</fullName>
    </submittedName>
</protein>